<evidence type="ECO:0000313" key="4">
    <source>
        <dbReference type="EMBL" id="KHN96613.1"/>
    </source>
</evidence>
<protein>
    <recommendedName>
        <fullName evidence="3">CCZ1/INTU/HSP4 first Longin domain-containing protein</fullName>
    </recommendedName>
</protein>
<sequence>MASTAAAAPGTLVPAQLGFLAIFNPSLGNTDDTIDDQIVYYASETTQSPGKRRRRTRGRPTEAISQEERHERLRQIGLAQGIINFSRGFADDASLDTVDTEKSRVIAHELEPGWWILASINLTKVPLPPRLVTKSTASEARQGKYDYSSREMKPAPLLVRDLLRAHSIFLLHHDTSLSALFVRSRRAKFTAVLSRYWDLFLSTWNVMLHGNPARSIFGGINVAASGELGVGVGEEERGSGEREVLEGLVGRIEGLVDLVVSKFGTEEPDDEVKTHRDSPDAQPWLGTGEEPAAEDGAIFLGTGALSRRSVRDVTQWMEDLYQWGDHAYGVIDSPTSMRGRRARRRRESVGDTRVAKAAAPASADEERRQRQPEQIQTEPQSQRQPKQAQKAKDSQDADAQEQPPPPEAAGDLSSKGGSTPPPRATEDGKLDKMLSYMKLGYGSYWTMPGSSNSNTPTRPQSDKTPAPSDTSTSKPGDNAAATPSASPATWRPKLPKRSSSDAAHGHYLIGLKGSISEPSSDSEPSCGSSTHNNSRTLLRTINIELESKASSPPATTIIKDFAHPASPLTQSQVAGSFLPGYASHDLNKSEKLRVVVYVNRPFVFTFFFRLHTDSLAWDSLYRSLHYQLAPLKKPLLASTRYRPGHGQGHGRPAPGTMFNLVWDPKQLTSHSTIPNIPESSASDAWSRADAVNTHLHLLNIHASTRPRVAGSERTHKTNRGWWIVWTRLLGTPAPAPAPAPGSGSGSGSGSGAVAHDEQPPSPGLSETEASREGGGGGAEHENQEHTSAVSKEIFLIRRASDHAGFRSLSAGDGGDGPDSASNLVQGIGVDTRRYVEQLLSFL</sequence>
<dbReference type="GO" id="GO:0035658">
    <property type="term" value="C:Mon1-Ccz1 complex"/>
    <property type="evidence" value="ECO:0007669"/>
    <property type="project" value="InterPro"/>
</dbReference>
<comment type="similarity">
    <text evidence="1">Belongs to the CCZ1 family.</text>
</comment>
<evidence type="ECO:0000256" key="1">
    <source>
        <dbReference type="ARBA" id="ARBA00005352"/>
    </source>
</evidence>
<dbReference type="Proteomes" id="UP000030816">
    <property type="component" value="Unassembled WGS sequence"/>
</dbReference>
<evidence type="ECO:0000313" key="5">
    <source>
        <dbReference type="Proteomes" id="UP000030816"/>
    </source>
</evidence>
<dbReference type="GO" id="GO:0016192">
    <property type="term" value="P:vesicle-mediated transport"/>
    <property type="evidence" value="ECO:0007669"/>
    <property type="project" value="InterPro"/>
</dbReference>
<feature type="region of interest" description="Disordered" evidence="2">
    <location>
        <begin position="266"/>
        <end position="289"/>
    </location>
</feature>
<feature type="region of interest" description="Disordered" evidence="2">
    <location>
        <begin position="446"/>
        <end position="533"/>
    </location>
</feature>
<dbReference type="PANTHER" id="PTHR13056:SF0">
    <property type="entry name" value="VACUOLAR FUSION PROTEIN CCZ1 HOMOLOG-RELATED"/>
    <property type="match status" value="1"/>
</dbReference>
<dbReference type="Pfam" id="PF19031">
    <property type="entry name" value="Intu_longin_1"/>
    <property type="match status" value="1"/>
</dbReference>
<comment type="caution">
    <text evidence="4">The sequence shown here is derived from an EMBL/GenBank/DDBJ whole genome shotgun (WGS) entry which is preliminary data.</text>
</comment>
<feature type="region of interest" description="Disordered" evidence="2">
    <location>
        <begin position="733"/>
        <end position="786"/>
    </location>
</feature>
<dbReference type="STRING" id="1081103.A0A0B2WRG7"/>
<dbReference type="InterPro" id="IPR043987">
    <property type="entry name" value="CCZ1/INTU/HSP4_longin_1"/>
</dbReference>
<organism evidence="4 5">
    <name type="scientific">Metarhizium album (strain ARSEF 1941)</name>
    <dbReference type="NCBI Taxonomy" id="1081103"/>
    <lineage>
        <taxon>Eukaryota</taxon>
        <taxon>Fungi</taxon>
        <taxon>Dikarya</taxon>
        <taxon>Ascomycota</taxon>
        <taxon>Pezizomycotina</taxon>
        <taxon>Sordariomycetes</taxon>
        <taxon>Hypocreomycetidae</taxon>
        <taxon>Hypocreales</taxon>
        <taxon>Clavicipitaceae</taxon>
        <taxon>Metarhizium</taxon>
    </lineage>
</organism>
<feature type="compositionally biased region" description="Low complexity" evidence="2">
    <location>
        <begin position="479"/>
        <end position="489"/>
    </location>
</feature>
<feature type="compositionally biased region" description="Low complexity" evidence="2">
    <location>
        <begin position="513"/>
        <end position="529"/>
    </location>
</feature>
<feature type="domain" description="CCZ1/INTU/HSP4 first Longin" evidence="3">
    <location>
        <begin position="19"/>
        <end position="124"/>
    </location>
</feature>
<dbReference type="EMBL" id="AZHE01000014">
    <property type="protein sequence ID" value="KHN96613.1"/>
    <property type="molecule type" value="Genomic_DNA"/>
</dbReference>
<gene>
    <name evidence="4" type="ORF">MAM_05556</name>
</gene>
<dbReference type="GeneID" id="63740011"/>
<reference evidence="4 5" key="1">
    <citation type="journal article" date="2014" name="Proc. Natl. Acad. Sci. U.S.A.">
        <title>Trajectory and genomic determinants of fungal-pathogen speciation and host adaptation.</title>
        <authorList>
            <person name="Hu X."/>
            <person name="Xiao G."/>
            <person name="Zheng P."/>
            <person name="Shang Y."/>
            <person name="Su Y."/>
            <person name="Zhang X."/>
            <person name="Liu X."/>
            <person name="Zhan S."/>
            <person name="St Leger R.J."/>
            <person name="Wang C."/>
        </authorList>
    </citation>
    <scope>NUCLEOTIDE SEQUENCE [LARGE SCALE GENOMIC DNA]</scope>
    <source>
        <strain evidence="4 5">ARSEF 1941</strain>
    </source>
</reference>
<dbReference type="PANTHER" id="PTHR13056">
    <property type="entry name" value="VACUOLAR FUSION PROTEIN CCZ1 HOMOLOG-RELATED"/>
    <property type="match status" value="1"/>
</dbReference>
<feature type="region of interest" description="Disordered" evidence="2">
    <location>
        <begin position="45"/>
        <end position="67"/>
    </location>
</feature>
<dbReference type="OrthoDB" id="240546at2759"/>
<dbReference type="RefSeq" id="XP_040677679.1">
    <property type="nucleotide sequence ID" value="XM_040824354.1"/>
</dbReference>
<feature type="compositionally biased region" description="Polar residues" evidence="2">
    <location>
        <begin position="448"/>
        <end position="475"/>
    </location>
</feature>
<keyword evidence="5" id="KW-1185">Reference proteome</keyword>
<dbReference type="AlphaFoldDB" id="A0A0B2WRG7"/>
<accession>A0A0B2WRG7</accession>
<evidence type="ECO:0000256" key="2">
    <source>
        <dbReference type="SAM" id="MobiDB-lite"/>
    </source>
</evidence>
<evidence type="ECO:0000259" key="3">
    <source>
        <dbReference type="Pfam" id="PF19031"/>
    </source>
</evidence>
<dbReference type="HOGENOM" id="CLU_009628_0_0_1"/>
<feature type="region of interest" description="Disordered" evidence="2">
    <location>
        <begin position="329"/>
        <end position="430"/>
    </location>
</feature>
<proteinExistence type="inferred from homology"/>
<dbReference type="InterPro" id="IPR013176">
    <property type="entry name" value="Ccz1"/>
</dbReference>
<name>A0A0B2WRG7_METAS</name>